<name>A0A9P7AFH5_9AGAM</name>
<dbReference type="OrthoDB" id="2606310at2759"/>
<comment type="caution">
    <text evidence="1">The sequence shown here is derived from an EMBL/GenBank/DDBJ whole genome shotgun (WGS) entry which is preliminary data.</text>
</comment>
<organism evidence="1 2">
    <name type="scientific">Suillus plorans</name>
    <dbReference type="NCBI Taxonomy" id="116603"/>
    <lineage>
        <taxon>Eukaryota</taxon>
        <taxon>Fungi</taxon>
        <taxon>Dikarya</taxon>
        <taxon>Basidiomycota</taxon>
        <taxon>Agaricomycotina</taxon>
        <taxon>Agaricomycetes</taxon>
        <taxon>Agaricomycetidae</taxon>
        <taxon>Boletales</taxon>
        <taxon>Suillineae</taxon>
        <taxon>Suillaceae</taxon>
        <taxon>Suillus</taxon>
    </lineage>
</organism>
<reference evidence="1" key="1">
    <citation type="journal article" date="2020" name="New Phytol.">
        <title>Comparative genomics reveals dynamic genome evolution in host specialist ectomycorrhizal fungi.</title>
        <authorList>
            <person name="Lofgren L.A."/>
            <person name="Nguyen N.H."/>
            <person name="Vilgalys R."/>
            <person name="Ruytinx J."/>
            <person name="Liao H.L."/>
            <person name="Branco S."/>
            <person name="Kuo A."/>
            <person name="LaButti K."/>
            <person name="Lipzen A."/>
            <person name="Andreopoulos W."/>
            <person name="Pangilinan J."/>
            <person name="Riley R."/>
            <person name="Hundley H."/>
            <person name="Na H."/>
            <person name="Barry K."/>
            <person name="Grigoriev I.V."/>
            <person name="Stajich J.E."/>
            <person name="Kennedy P.G."/>
        </authorList>
    </citation>
    <scope>NUCLEOTIDE SEQUENCE</scope>
    <source>
        <strain evidence="1">S12</strain>
    </source>
</reference>
<evidence type="ECO:0000313" key="1">
    <source>
        <dbReference type="EMBL" id="KAG1788323.1"/>
    </source>
</evidence>
<dbReference type="RefSeq" id="XP_041155576.1">
    <property type="nucleotide sequence ID" value="XM_041303903.1"/>
</dbReference>
<evidence type="ECO:0000313" key="2">
    <source>
        <dbReference type="Proteomes" id="UP000719766"/>
    </source>
</evidence>
<keyword evidence="2" id="KW-1185">Reference proteome</keyword>
<dbReference type="Proteomes" id="UP000719766">
    <property type="component" value="Unassembled WGS sequence"/>
</dbReference>
<dbReference type="GeneID" id="64597667"/>
<evidence type="ECO:0008006" key="3">
    <source>
        <dbReference type="Google" id="ProtNLM"/>
    </source>
</evidence>
<dbReference type="EMBL" id="JABBWE010000069">
    <property type="protein sequence ID" value="KAG1788323.1"/>
    <property type="molecule type" value="Genomic_DNA"/>
</dbReference>
<protein>
    <recommendedName>
        <fullName evidence="3">F-box domain-containing protein</fullName>
    </recommendedName>
</protein>
<proteinExistence type="predicted"/>
<gene>
    <name evidence="1" type="ORF">HD556DRAFT_1403983</name>
</gene>
<dbReference type="AlphaFoldDB" id="A0A9P7AFH5"/>
<accession>A0A9P7AFH5</accession>
<sequence length="327" mass="36647">MEPPTPTSFRFNDLPTELALVIFKHAAQPPFAQYVPYTRDPYSSALSLCQVSKDVRRAVLPELLHTVLLSTARHLLAFVRALRMQKTYIDQQHDLAFDYAPCVHRMSIEEFRGAVHIPAADTPPPMPELECEFDIGLLAPVILGVSSLTIKFGSLGLLTRCLKHLCNSDVDLDVDHKNSLFPLSMKSLTLLGSCCYQWSPFVKSVHGYAFLASIQHLTVLFSPSFQKCLPFQCNCVDKIQMEDSLPCMLSLCIVRGPFEGLKTFSLAIPHINLPLVAQRAPEDIWVKLLTLPASALPDPCTPEEIERLELNLRQMLHFCHDCSFIAS</sequence>